<reference evidence="2 3" key="1">
    <citation type="submission" date="2024-04" db="EMBL/GenBank/DDBJ databases">
        <title>Complete genome sequence of Fusarium acuminatum.</title>
        <authorList>
            <person name="Lan B."/>
        </authorList>
    </citation>
    <scope>NUCLEOTIDE SEQUENCE [LARGE SCALE GENOMIC DNA]</scope>
    <source>
        <strain evidence="2">1A</strain>
    </source>
</reference>
<organism evidence="2 3">
    <name type="scientific">Fusarium acuminatum</name>
    <dbReference type="NCBI Taxonomy" id="5515"/>
    <lineage>
        <taxon>Eukaryota</taxon>
        <taxon>Fungi</taxon>
        <taxon>Dikarya</taxon>
        <taxon>Ascomycota</taxon>
        <taxon>Pezizomycotina</taxon>
        <taxon>Sordariomycetes</taxon>
        <taxon>Hypocreomycetidae</taxon>
        <taxon>Hypocreales</taxon>
        <taxon>Nectriaceae</taxon>
        <taxon>Fusarium</taxon>
        <taxon>Fusarium tricinctum species complex</taxon>
    </lineage>
</organism>
<feature type="region of interest" description="Disordered" evidence="1">
    <location>
        <begin position="1"/>
        <end position="52"/>
    </location>
</feature>
<name>A0ABZ2X637_9HYPO</name>
<dbReference type="EMBL" id="CP151265">
    <property type="protein sequence ID" value="WZH48558.1"/>
    <property type="molecule type" value="Genomic_DNA"/>
</dbReference>
<feature type="compositionally biased region" description="Polar residues" evidence="1">
    <location>
        <begin position="22"/>
        <end position="52"/>
    </location>
</feature>
<keyword evidence="3" id="KW-1185">Reference proteome</keyword>
<evidence type="ECO:0000313" key="2">
    <source>
        <dbReference type="EMBL" id="WZH48558.1"/>
    </source>
</evidence>
<proteinExistence type="predicted"/>
<evidence type="ECO:0000256" key="1">
    <source>
        <dbReference type="SAM" id="MobiDB-lite"/>
    </source>
</evidence>
<sequence>MDFAHDGRVAFGLAARSDKQQQDSSTSNPVSTPASTPRTAQGTADHTSQVETFSIPATGYDFDHRTMITVQSQQQQIPQDIWLHSPWHRVLYQPAWGYPLQPGENKAPAEAAKTETNGHTDKGSSA</sequence>
<gene>
    <name evidence="2" type="ORF">QYS62_009736</name>
</gene>
<protein>
    <submittedName>
        <fullName evidence="2">Uncharacterized protein</fullName>
    </submittedName>
</protein>
<evidence type="ECO:0000313" key="3">
    <source>
        <dbReference type="Proteomes" id="UP001489902"/>
    </source>
</evidence>
<feature type="compositionally biased region" description="Basic and acidic residues" evidence="1">
    <location>
        <begin position="112"/>
        <end position="126"/>
    </location>
</feature>
<accession>A0ABZ2X637</accession>
<dbReference type="Proteomes" id="UP001489902">
    <property type="component" value="Chromosome 6"/>
</dbReference>
<feature type="region of interest" description="Disordered" evidence="1">
    <location>
        <begin position="100"/>
        <end position="126"/>
    </location>
</feature>